<dbReference type="OrthoDB" id="5912250at2759"/>
<dbReference type="Gene3D" id="3.40.630.90">
    <property type="match status" value="1"/>
</dbReference>
<reference evidence="1 2" key="2">
    <citation type="submission" date="2018-11" db="EMBL/GenBank/DDBJ databases">
        <authorList>
            <consortium name="Pathogen Informatics"/>
        </authorList>
    </citation>
    <scope>NUCLEOTIDE SEQUENCE [LARGE SCALE GENOMIC DNA]</scope>
</reference>
<organism evidence="3">
    <name type="scientific">Gongylonema pulchrum</name>
    <dbReference type="NCBI Taxonomy" id="637853"/>
    <lineage>
        <taxon>Eukaryota</taxon>
        <taxon>Metazoa</taxon>
        <taxon>Ecdysozoa</taxon>
        <taxon>Nematoda</taxon>
        <taxon>Chromadorea</taxon>
        <taxon>Rhabditida</taxon>
        <taxon>Spirurina</taxon>
        <taxon>Spiruromorpha</taxon>
        <taxon>Spiruroidea</taxon>
        <taxon>Gongylonematidae</taxon>
        <taxon>Gongylonema</taxon>
    </lineage>
</organism>
<dbReference type="EMBL" id="UYRT01084811">
    <property type="protein sequence ID" value="VDN29318.1"/>
    <property type="molecule type" value="Genomic_DNA"/>
</dbReference>
<keyword evidence="2" id="KW-1185">Reference proteome</keyword>
<dbReference type="AlphaFoldDB" id="A0A183E885"/>
<accession>A0A183E885</accession>
<reference evidence="3" key="1">
    <citation type="submission" date="2016-06" db="UniProtKB">
        <authorList>
            <consortium name="WormBaseParasite"/>
        </authorList>
    </citation>
    <scope>IDENTIFICATION</scope>
</reference>
<sequence length="99" mass="11390">VVLVENEETAAVEGYGVFRRDRILALYADSTEKAHALMQKILRSLKNDKITLCTVHECWSIEEKQSTVCKRIHRRHTRTVPGGIKWDRVYVVNVGLNLI</sequence>
<evidence type="ECO:0000313" key="3">
    <source>
        <dbReference type="WBParaSite" id="GPUH_0001719801-mRNA-1"/>
    </source>
</evidence>
<evidence type="ECO:0000313" key="2">
    <source>
        <dbReference type="Proteomes" id="UP000271098"/>
    </source>
</evidence>
<dbReference type="Proteomes" id="UP000271098">
    <property type="component" value="Unassembled WGS sequence"/>
</dbReference>
<evidence type="ECO:0000313" key="1">
    <source>
        <dbReference type="EMBL" id="VDN29318.1"/>
    </source>
</evidence>
<name>A0A183E885_9BILA</name>
<gene>
    <name evidence="1" type="ORF">GPUH_LOCUS17176</name>
</gene>
<protein>
    <submittedName>
        <fullName evidence="3">Pyr_redox_2 domain-containing protein</fullName>
    </submittedName>
</protein>
<dbReference type="WBParaSite" id="GPUH_0001719801-mRNA-1">
    <property type="protein sequence ID" value="GPUH_0001719801-mRNA-1"/>
    <property type="gene ID" value="GPUH_0001719801"/>
</dbReference>
<proteinExistence type="predicted"/>